<keyword evidence="1" id="KW-0732">Signal</keyword>
<proteinExistence type="predicted"/>
<evidence type="ECO:0000313" key="2">
    <source>
        <dbReference type="EMBL" id="NKE48407.1"/>
    </source>
</evidence>
<protein>
    <recommendedName>
        <fullName evidence="4">Lipoprotein</fullName>
    </recommendedName>
</protein>
<gene>
    <name evidence="2" type="ORF">HB662_26780</name>
</gene>
<comment type="caution">
    <text evidence="2">The sequence shown here is derived from an EMBL/GenBank/DDBJ whole genome shotgun (WGS) entry which is preliminary data.</text>
</comment>
<feature type="chain" id="PRO_5046364406" description="Lipoprotein" evidence="1">
    <location>
        <begin position="18"/>
        <end position="119"/>
    </location>
</feature>
<dbReference type="PROSITE" id="PS51257">
    <property type="entry name" value="PROKAR_LIPOPROTEIN"/>
    <property type="match status" value="1"/>
</dbReference>
<feature type="signal peptide" evidence="1">
    <location>
        <begin position="1"/>
        <end position="17"/>
    </location>
</feature>
<reference evidence="2 3" key="1">
    <citation type="submission" date="2020-03" db="EMBL/GenBank/DDBJ databases">
        <title>Roseomonas selenitidurans sp. nov. isolated from soil.</title>
        <authorList>
            <person name="Liu H."/>
        </authorList>
    </citation>
    <scope>NUCLEOTIDE SEQUENCE [LARGE SCALE GENOMIC DNA]</scope>
    <source>
        <strain evidence="2 3">JCM 15073</strain>
    </source>
</reference>
<keyword evidence="3" id="KW-1185">Reference proteome</keyword>
<dbReference type="RefSeq" id="WP_168054753.1">
    <property type="nucleotide sequence ID" value="NZ_JAATJR010000009.1"/>
</dbReference>
<dbReference type="EMBL" id="JAAVTX010000009">
    <property type="protein sequence ID" value="NKE48407.1"/>
    <property type="molecule type" value="Genomic_DNA"/>
</dbReference>
<name>A0ABX1F7P8_9PROT</name>
<dbReference type="Proteomes" id="UP000765160">
    <property type="component" value="Unassembled WGS sequence"/>
</dbReference>
<evidence type="ECO:0008006" key="4">
    <source>
        <dbReference type="Google" id="ProtNLM"/>
    </source>
</evidence>
<organism evidence="2 3">
    <name type="scientific">Falsiroseomonas frigidaquae</name>
    <dbReference type="NCBI Taxonomy" id="487318"/>
    <lineage>
        <taxon>Bacteria</taxon>
        <taxon>Pseudomonadati</taxon>
        <taxon>Pseudomonadota</taxon>
        <taxon>Alphaproteobacteria</taxon>
        <taxon>Acetobacterales</taxon>
        <taxon>Roseomonadaceae</taxon>
        <taxon>Falsiroseomonas</taxon>
    </lineage>
</organism>
<evidence type="ECO:0000256" key="1">
    <source>
        <dbReference type="SAM" id="SignalP"/>
    </source>
</evidence>
<sequence length="119" mass="13762">MRPLVLLLLIPLLSACAERWSRPGTTEAEADAMNQACAAEAQLAVPPQMVWQQVAPARIERERNCWRDGDRERCRTTERFRPARYDMVDIATQARDAHRTACMREKGFTFQGYRPLRLE</sequence>
<evidence type="ECO:0000313" key="3">
    <source>
        <dbReference type="Proteomes" id="UP000765160"/>
    </source>
</evidence>
<accession>A0ABX1F7P8</accession>